<organism evidence="2">
    <name type="scientific">Scylla olivacea</name>
    <name type="common">Orange mud crab</name>
    <name type="synonym">Cancer olivacea</name>
    <dbReference type="NCBI Taxonomy" id="85551"/>
    <lineage>
        <taxon>Eukaryota</taxon>
        <taxon>Metazoa</taxon>
        <taxon>Ecdysozoa</taxon>
        <taxon>Arthropoda</taxon>
        <taxon>Crustacea</taxon>
        <taxon>Multicrustacea</taxon>
        <taxon>Malacostraca</taxon>
        <taxon>Eumalacostraca</taxon>
        <taxon>Eucarida</taxon>
        <taxon>Decapoda</taxon>
        <taxon>Pleocyemata</taxon>
        <taxon>Brachyura</taxon>
        <taxon>Eubrachyura</taxon>
        <taxon>Portunoidea</taxon>
        <taxon>Portunidae</taxon>
        <taxon>Portuninae</taxon>
        <taxon>Scylla</taxon>
    </lineage>
</organism>
<evidence type="ECO:0000313" key="2">
    <source>
        <dbReference type="EMBL" id="JAI61073.1"/>
    </source>
</evidence>
<reference evidence="2" key="1">
    <citation type="submission" date="2015-09" db="EMBL/GenBank/DDBJ databases">
        <title>Scylla olivacea transcriptome.</title>
        <authorList>
            <person name="Ikhwanuddin M."/>
        </authorList>
    </citation>
    <scope>NUCLEOTIDE SEQUENCE</scope>
</reference>
<dbReference type="InterPro" id="IPR006631">
    <property type="entry name" value="DM4_12"/>
</dbReference>
<dbReference type="SMART" id="SM00718">
    <property type="entry name" value="DM4_12"/>
    <property type="match status" value="1"/>
</dbReference>
<dbReference type="AlphaFoldDB" id="A0A0P4VYJ9"/>
<dbReference type="PANTHER" id="PTHR21398">
    <property type="entry name" value="AGAP007094-PA"/>
    <property type="match status" value="1"/>
</dbReference>
<protein>
    <submittedName>
        <fullName evidence="2">Uncharacterized protein</fullName>
    </submittedName>
</protein>
<proteinExistence type="predicted"/>
<evidence type="ECO:0000256" key="1">
    <source>
        <dbReference type="SAM" id="SignalP"/>
    </source>
</evidence>
<feature type="chain" id="PRO_5006070127" evidence="1">
    <location>
        <begin position="22"/>
        <end position="212"/>
    </location>
</feature>
<feature type="signal peptide" evidence="1">
    <location>
        <begin position="1"/>
        <end position="21"/>
    </location>
</feature>
<accession>A0A0P4VYJ9</accession>
<keyword evidence="1" id="KW-0732">Signal</keyword>
<dbReference type="EMBL" id="GDRN01087129">
    <property type="protein sequence ID" value="JAI61073.1"/>
    <property type="molecule type" value="Transcribed_RNA"/>
</dbReference>
<name>A0A0P4VYJ9_SCYOL</name>
<dbReference type="Pfam" id="PF07841">
    <property type="entry name" value="DM4_12"/>
    <property type="match status" value="1"/>
</dbReference>
<dbReference type="PANTHER" id="PTHR21398:SF6">
    <property type="entry name" value="AGAP007094-PA"/>
    <property type="match status" value="1"/>
</dbReference>
<sequence>MGDRASYLTVVLMVTCSLVTATPVDNSTETQAATGHQSGMLYITPKGRLKMPIGTVGVIASTLSVPMGNDLSSSSGSLAVTVPFTFKFDELGLTDLNNSWGNANRVARDASAQEEHAGGDRSQVYRVAENTISSAGLDGRVCLLRAICEVNVGYTAPELGLLGEVLHLLLSPSKDARHMGEYTEAETQGKGEKDCSRYHAGCPYSFFNDQQV</sequence>